<reference evidence="2" key="1">
    <citation type="submission" date="2018-01" db="EMBL/GenBank/DDBJ databases">
        <title>An insight into the sialome of Amazonian anophelines.</title>
        <authorList>
            <person name="Ribeiro J.M."/>
            <person name="Scarpassa V."/>
            <person name="Calvo E."/>
        </authorList>
    </citation>
    <scope>NUCLEOTIDE SEQUENCE</scope>
</reference>
<dbReference type="AlphaFoldDB" id="A0A2M4D1J5"/>
<organism evidence="2">
    <name type="scientific">Anopheles darlingi</name>
    <name type="common">Mosquito</name>
    <dbReference type="NCBI Taxonomy" id="43151"/>
    <lineage>
        <taxon>Eukaryota</taxon>
        <taxon>Metazoa</taxon>
        <taxon>Ecdysozoa</taxon>
        <taxon>Arthropoda</taxon>
        <taxon>Hexapoda</taxon>
        <taxon>Insecta</taxon>
        <taxon>Pterygota</taxon>
        <taxon>Neoptera</taxon>
        <taxon>Endopterygota</taxon>
        <taxon>Diptera</taxon>
        <taxon>Nematocera</taxon>
        <taxon>Culicoidea</taxon>
        <taxon>Culicidae</taxon>
        <taxon>Anophelinae</taxon>
        <taxon>Anopheles</taxon>
    </lineage>
</organism>
<dbReference type="EMBL" id="GGFL01007272">
    <property type="protein sequence ID" value="MBW71450.1"/>
    <property type="molecule type" value="Transcribed_RNA"/>
</dbReference>
<proteinExistence type="predicted"/>
<sequence length="80" mass="9205">MTTWPVSWGCSRFIFLFPLPSRASVLHLLLVVVAVCRRRGFFSSMRPSISREIHSELFQTRCLDIDKAETFKSNRAANTD</sequence>
<keyword evidence="1" id="KW-0472">Membrane</keyword>
<keyword evidence="1" id="KW-1133">Transmembrane helix</keyword>
<feature type="transmembrane region" description="Helical" evidence="1">
    <location>
        <begin position="12"/>
        <end position="36"/>
    </location>
</feature>
<accession>A0A2M4D1J5</accession>
<keyword evidence="1" id="KW-0812">Transmembrane</keyword>
<evidence type="ECO:0000256" key="1">
    <source>
        <dbReference type="SAM" id="Phobius"/>
    </source>
</evidence>
<name>A0A2M4D1J5_ANODA</name>
<evidence type="ECO:0000313" key="2">
    <source>
        <dbReference type="EMBL" id="MBW71450.1"/>
    </source>
</evidence>
<protein>
    <submittedName>
        <fullName evidence="2">Putative secreted protein</fullName>
    </submittedName>
</protein>